<proteinExistence type="predicted"/>
<dbReference type="EMBL" id="OM236516">
    <property type="protein sequence ID" value="UNY48745.1"/>
    <property type="molecule type" value="Genomic_DNA"/>
</dbReference>
<dbReference type="SUPFAM" id="SSF56059">
    <property type="entry name" value="Glutathione synthetase ATP-binding domain-like"/>
    <property type="match status" value="1"/>
</dbReference>
<keyword evidence="2" id="KW-0479">Metal-binding</keyword>
<dbReference type="GO" id="GO:0046872">
    <property type="term" value="F:metal ion binding"/>
    <property type="evidence" value="ECO:0007669"/>
    <property type="project" value="UniProtKB-KW"/>
</dbReference>
<dbReference type="GO" id="GO:0008885">
    <property type="term" value="F:glutathionylspermidine synthase activity"/>
    <property type="evidence" value="ECO:0007669"/>
    <property type="project" value="UniProtKB-EC"/>
</dbReference>
<dbReference type="Proteomes" id="UP000831021">
    <property type="component" value="Segment"/>
</dbReference>
<dbReference type="GO" id="GO:0005524">
    <property type="term" value="F:ATP binding"/>
    <property type="evidence" value="ECO:0007669"/>
    <property type="project" value="UniProtKB-KW"/>
</dbReference>
<dbReference type="InterPro" id="IPR005494">
    <property type="entry name" value="GSPS_pre-ATP-grasp-like_dom"/>
</dbReference>
<evidence type="ECO:0000256" key="4">
    <source>
        <dbReference type="ARBA" id="ARBA00022840"/>
    </source>
</evidence>
<keyword evidence="4" id="KW-0067">ATP-binding</keyword>
<evidence type="ECO:0000256" key="2">
    <source>
        <dbReference type="ARBA" id="ARBA00022723"/>
    </source>
</evidence>
<keyword evidence="3" id="KW-0547">Nucleotide-binding</keyword>
<protein>
    <submittedName>
        <fullName evidence="7">Glutathionylspermidine synthase group 2-like protein</fullName>
        <ecNumber evidence="7">6.3.1.8</ecNumber>
    </submittedName>
</protein>
<gene>
    <name evidence="7" type="ORF">fado_30</name>
</gene>
<dbReference type="Gene3D" id="3.30.1490.330">
    <property type="match status" value="1"/>
</dbReference>
<keyword evidence="8" id="KW-1185">Reference proteome</keyword>
<organism evidence="7 8">
    <name type="scientific">Bacillus phage FADO</name>
    <dbReference type="NCBI Taxonomy" id="2917160"/>
    <lineage>
        <taxon>Viruses</taxon>
        <taxon>Duplodnaviria</taxon>
        <taxon>Heunggongvirae</taxon>
        <taxon>Uroviricota</taxon>
        <taxon>Caudoviricetes</taxon>
        <taxon>Heleneionescovirinae</taxon>
        <taxon>Zhangjivirus</taxon>
        <taxon>Zhangjivirus fado</taxon>
    </lineage>
</organism>
<name>A0AAE9K5R0_9CAUD</name>
<reference evidence="7 8" key="1">
    <citation type="submission" date="2022-01" db="EMBL/GenBank/DDBJ databases">
        <authorList>
            <person name="Stokar-Avihail A."/>
        </authorList>
    </citation>
    <scope>NUCLEOTIDE SEQUENCE [LARGE SCALE GENOMIC DNA]</scope>
</reference>
<keyword evidence="1 7" id="KW-0436">Ligase</keyword>
<dbReference type="InterPro" id="IPR016185">
    <property type="entry name" value="PreATP-grasp_dom_sf"/>
</dbReference>
<evidence type="ECO:0000256" key="1">
    <source>
        <dbReference type="ARBA" id="ARBA00022598"/>
    </source>
</evidence>
<evidence type="ECO:0000256" key="5">
    <source>
        <dbReference type="ARBA" id="ARBA00022842"/>
    </source>
</evidence>
<dbReference type="EC" id="6.3.1.8" evidence="7"/>
<evidence type="ECO:0000256" key="3">
    <source>
        <dbReference type="ARBA" id="ARBA00022741"/>
    </source>
</evidence>
<dbReference type="Pfam" id="PF03738">
    <property type="entry name" value="GSP_synth"/>
    <property type="match status" value="1"/>
</dbReference>
<evidence type="ECO:0000313" key="8">
    <source>
        <dbReference type="Proteomes" id="UP000831021"/>
    </source>
</evidence>
<keyword evidence="5" id="KW-0460">Magnesium</keyword>
<dbReference type="SUPFAM" id="SSF52440">
    <property type="entry name" value="PreATP-grasp domain"/>
    <property type="match status" value="1"/>
</dbReference>
<evidence type="ECO:0000259" key="6">
    <source>
        <dbReference type="Pfam" id="PF03738"/>
    </source>
</evidence>
<sequence length="415" mass="48133">MSEVISQEEKEYMKKWIELNSKMSEKGFTWSMLEEDEEFHQYMSFNVLNMSKDQWGAIQTATKKIGNIINKTYKILLKNSELRKMLNLPKETLNTITVPSEYFSYFTRLDLIVNGEDIKIIEINCDTPTGYLETSVANEIICEDKGLQSPNQLEYNIFRAWRMIEKDLGINFDKVYFTSYGEHEEDKQTVLFNMKHSGVNGEYIAVEDIQIDEYGIYDTEGNKIEYLYRLYPLEFLPEDVDEHGKKIGEMFLDHIASGKVKIINPPSAFMMQSKAVMAIVWGIADRTDLFTNEELQDIDKYFLPTYFTNEHFKYLNIPYVEKPIFGREGGGVKIFDSFNKIIDKDEEDWYSEWSKIYQSYVDMPEMTVDTWAGEYTGKLLVGSFLIGGEPSGVFLRVGEKITGNLSMFCGVAVNE</sequence>
<feature type="domain" description="Glutathionylspermidine synthase pre-ATP-grasp-like" evidence="6">
    <location>
        <begin position="21"/>
        <end position="411"/>
    </location>
</feature>
<accession>A0AAE9K5R0</accession>
<evidence type="ECO:0000313" key="7">
    <source>
        <dbReference type="EMBL" id="UNY48745.1"/>
    </source>
</evidence>